<evidence type="ECO:0008006" key="3">
    <source>
        <dbReference type="Google" id="ProtNLM"/>
    </source>
</evidence>
<protein>
    <recommendedName>
        <fullName evidence="3">Reverse transcriptase domain-containing protein</fullName>
    </recommendedName>
</protein>
<keyword evidence="2" id="KW-1185">Reference proteome</keyword>
<name>A0ABD2YC05_9GENT</name>
<accession>A0ABD2YC05</accession>
<dbReference type="InterPro" id="IPR043502">
    <property type="entry name" value="DNA/RNA_pol_sf"/>
</dbReference>
<reference evidence="1 2" key="1">
    <citation type="submission" date="2024-11" db="EMBL/GenBank/DDBJ databases">
        <title>A near-complete genome assembly of Cinchona calisaya.</title>
        <authorList>
            <person name="Lian D.C."/>
            <person name="Zhao X.W."/>
            <person name="Wei L."/>
        </authorList>
    </citation>
    <scope>NUCLEOTIDE SEQUENCE [LARGE SCALE GENOMIC DNA]</scope>
    <source>
        <tissue evidence="1">Nenye</tissue>
    </source>
</reference>
<evidence type="ECO:0000313" key="2">
    <source>
        <dbReference type="Proteomes" id="UP001630127"/>
    </source>
</evidence>
<dbReference type="EMBL" id="JBJUIK010000014">
    <property type="protein sequence ID" value="KAL3503962.1"/>
    <property type="molecule type" value="Genomic_DNA"/>
</dbReference>
<comment type="caution">
    <text evidence="1">The sequence shown here is derived from an EMBL/GenBank/DDBJ whole genome shotgun (WGS) entry which is preliminary data.</text>
</comment>
<organism evidence="1 2">
    <name type="scientific">Cinchona calisaya</name>
    <dbReference type="NCBI Taxonomy" id="153742"/>
    <lineage>
        <taxon>Eukaryota</taxon>
        <taxon>Viridiplantae</taxon>
        <taxon>Streptophyta</taxon>
        <taxon>Embryophyta</taxon>
        <taxon>Tracheophyta</taxon>
        <taxon>Spermatophyta</taxon>
        <taxon>Magnoliopsida</taxon>
        <taxon>eudicotyledons</taxon>
        <taxon>Gunneridae</taxon>
        <taxon>Pentapetalae</taxon>
        <taxon>asterids</taxon>
        <taxon>lamiids</taxon>
        <taxon>Gentianales</taxon>
        <taxon>Rubiaceae</taxon>
        <taxon>Cinchonoideae</taxon>
        <taxon>Cinchoneae</taxon>
        <taxon>Cinchona</taxon>
    </lineage>
</organism>
<dbReference type="Gene3D" id="3.10.10.10">
    <property type="entry name" value="HIV Type 1 Reverse Transcriptase, subunit A, domain 1"/>
    <property type="match status" value="1"/>
</dbReference>
<sequence length="140" mass="16008">MYAYLVENETYPVIVNASLTNEELERLIVVLKRNKNAITWSIDDIKGISPSICMQKNFMNEGNKLVRQPQKKLNPTLKEVVRKEVLKLLKAGIIYPISDSEWVSPTQFVPLKSGITVIISEANELLPSRLVMGWRMCIDF</sequence>
<gene>
    <name evidence="1" type="ORF">ACH5RR_033803</name>
</gene>
<dbReference type="SUPFAM" id="SSF56672">
    <property type="entry name" value="DNA/RNA polymerases"/>
    <property type="match status" value="1"/>
</dbReference>
<dbReference type="Proteomes" id="UP001630127">
    <property type="component" value="Unassembled WGS sequence"/>
</dbReference>
<evidence type="ECO:0000313" key="1">
    <source>
        <dbReference type="EMBL" id="KAL3503962.1"/>
    </source>
</evidence>
<proteinExistence type="predicted"/>
<dbReference type="AlphaFoldDB" id="A0ABD2YC05"/>